<evidence type="ECO:0000313" key="2">
    <source>
        <dbReference type="EMBL" id="EKF19958.1"/>
    </source>
</evidence>
<reference evidence="2 3" key="1">
    <citation type="journal article" date="2012" name="J. Bacteriol.">
        <title>Genome Sequence of Nitratireductor pacificus Type Strain pht-3B.</title>
        <authorList>
            <person name="Lai Q."/>
            <person name="Li G."/>
            <person name="Shao Z."/>
        </authorList>
    </citation>
    <scope>NUCLEOTIDE SEQUENCE [LARGE SCALE GENOMIC DNA]</scope>
    <source>
        <strain evidence="3">pht-3B</strain>
    </source>
</reference>
<organism evidence="2 3">
    <name type="scientific">Nitratireductor pacificus pht-3B</name>
    <dbReference type="NCBI Taxonomy" id="391937"/>
    <lineage>
        <taxon>Bacteria</taxon>
        <taxon>Pseudomonadati</taxon>
        <taxon>Pseudomonadota</taxon>
        <taxon>Alphaproteobacteria</taxon>
        <taxon>Hyphomicrobiales</taxon>
        <taxon>Phyllobacteriaceae</taxon>
        <taxon>Nitratireductor</taxon>
    </lineage>
</organism>
<comment type="caution">
    <text evidence="2">The sequence shown here is derived from an EMBL/GenBank/DDBJ whole genome shotgun (WGS) entry which is preliminary data.</text>
</comment>
<feature type="region of interest" description="Disordered" evidence="1">
    <location>
        <begin position="167"/>
        <end position="197"/>
    </location>
</feature>
<proteinExistence type="predicted"/>
<dbReference type="Gene3D" id="2.60.40.1880">
    <property type="entry name" value="Invasion associated locus B (IalB) protein"/>
    <property type="match status" value="1"/>
</dbReference>
<feature type="compositionally biased region" description="Pro residues" evidence="1">
    <location>
        <begin position="187"/>
        <end position="197"/>
    </location>
</feature>
<dbReference type="PATRIC" id="fig|391937.3.peg.1325"/>
<accession>K2N747</accession>
<dbReference type="EMBL" id="AMRM01000005">
    <property type="protein sequence ID" value="EKF19958.1"/>
    <property type="molecule type" value="Genomic_DNA"/>
</dbReference>
<dbReference type="InterPro" id="IPR010642">
    <property type="entry name" value="Invasion_prot_B"/>
</dbReference>
<dbReference type="STRING" id="391937.NA2_06438"/>
<evidence type="ECO:0000256" key="1">
    <source>
        <dbReference type="SAM" id="MobiDB-lite"/>
    </source>
</evidence>
<dbReference type="eggNOG" id="COG5342">
    <property type="taxonomic scope" value="Bacteria"/>
</dbReference>
<evidence type="ECO:0000313" key="3">
    <source>
        <dbReference type="Proteomes" id="UP000006786"/>
    </source>
</evidence>
<dbReference type="Pfam" id="PF06776">
    <property type="entry name" value="IalB"/>
    <property type="match status" value="1"/>
</dbReference>
<protein>
    <recommendedName>
        <fullName evidence="4">Invasion associated locus B family protein</fullName>
    </recommendedName>
</protein>
<dbReference type="InterPro" id="IPR038696">
    <property type="entry name" value="IalB_sf"/>
</dbReference>
<evidence type="ECO:0008006" key="4">
    <source>
        <dbReference type="Google" id="ProtNLM"/>
    </source>
</evidence>
<gene>
    <name evidence="2" type="ORF">NA2_06438</name>
</gene>
<dbReference type="AlphaFoldDB" id="K2N747"/>
<keyword evidence="3" id="KW-1185">Reference proteome</keyword>
<dbReference type="Proteomes" id="UP000006786">
    <property type="component" value="Unassembled WGS sequence"/>
</dbReference>
<sequence>MLLSGLLAASAAGAQEATPRFAEPQSRQPYGDWLLECFTRPDKTEACQLYQRMIVNQGQAIAMVTTFAADGETGKLRAQIALPLGIDLSRGARFVVDQGDEYYFPISRCTFQGCLLESLVPDELTGHMRRGTNASIMVVSPGQGDFTIPLSLNGFAAAYDKIMAPAATASSATPPPDRQTTGSTSTPSPPSGPATGR</sequence>
<name>K2N747_9HYPH</name>